<evidence type="ECO:0000313" key="2">
    <source>
        <dbReference type="Proteomes" id="UP000249645"/>
    </source>
</evidence>
<proteinExistence type="predicted"/>
<protein>
    <submittedName>
        <fullName evidence="1">Uncharacterized protein</fullName>
    </submittedName>
</protein>
<reference evidence="1 2" key="1">
    <citation type="submission" date="2017-11" db="EMBL/GenBank/DDBJ databases">
        <title>Infants hospitalized years apart are colonized by the same room-sourced microbial strains.</title>
        <authorList>
            <person name="Brooks B."/>
            <person name="Olm M.R."/>
            <person name="Firek B.A."/>
            <person name="Baker R."/>
            <person name="Thomas B.C."/>
            <person name="Morowitz M.J."/>
            <person name="Banfield J.F."/>
        </authorList>
    </citation>
    <scope>NUCLEOTIDE SEQUENCE [LARGE SCALE GENOMIC DNA]</scope>
    <source>
        <strain evidence="1">S2_009_000_R2_76</strain>
    </source>
</reference>
<dbReference type="Proteomes" id="UP000249645">
    <property type="component" value="Unassembled WGS sequence"/>
</dbReference>
<accession>A0A2W5EB50</accession>
<sequence length="67" mass="8493">MYYMIRNHLYLKKNYKTEFPKDLQETQKDILLRLKNNFLYRKDRLMLIKLVIKAFRDYKRNNMGKFK</sequence>
<evidence type="ECO:0000313" key="1">
    <source>
        <dbReference type="EMBL" id="PZP41605.1"/>
    </source>
</evidence>
<dbReference type="AlphaFoldDB" id="A0A2W5EB50"/>
<dbReference type="EMBL" id="QFOI01000501">
    <property type="protein sequence ID" value="PZP41605.1"/>
    <property type="molecule type" value="Genomic_DNA"/>
</dbReference>
<comment type="caution">
    <text evidence="1">The sequence shown here is derived from an EMBL/GenBank/DDBJ whole genome shotgun (WGS) entry which is preliminary data.</text>
</comment>
<gene>
    <name evidence="1" type="ORF">DI598_18020</name>
</gene>
<name>A0A2W5EB50_9SPHI</name>
<organism evidence="1 2">
    <name type="scientific">Pseudopedobacter saltans</name>
    <dbReference type="NCBI Taxonomy" id="151895"/>
    <lineage>
        <taxon>Bacteria</taxon>
        <taxon>Pseudomonadati</taxon>
        <taxon>Bacteroidota</taxon>
        <taxon>Sphingobacteriia</taxon>
        <taxon>Sphingobacteriales</taxon>
        <taxon>Sphingobacteriaceae</taxon>
        <taxon>Pseudopedobacter</taxon>
    </lineage>
</organism>